<dbReference type="InterPro" id="IPR045528">
    <property type="entry name" value="DO-GTPase2"/>
</dbReference>
<dbReference type="AlphaFoldDB" id="A0A421AVZ5"/>
<proteinExistence type="predicted"/>
<accession>A0A421AVZ5</accession>
<feature type="domain" description="Double-GTPase 2" evidence="1">
    <location>
        <begin position="74"/>
        <end position="290"/>
    </location>
</feature>
<dbReference type="CDD" id="cd00882">
    <property type="entry name" value="Ras_like_GTPase"/>
    <property type="match status" value="1"/>
</dbReference>
<evidence type="ECO:0000313" key="2">
    <source>
        <dbReference type="EMBL" id="RLK54188.1"/>
    </source>
</evidence>
<keyword evidence="3" id="KW-1185">Reference proteome</keyword>
<dbReference type="SUPFAM" id="SSF52540">
    <property type="entry name" value="P-loop containing nucleoside triphosphate hydrolases"/>
    <property type="match status" value="1"/>
</dbReference>
<evidence type="ECO:0000313" key="3">
    <source>
        <dbReference type="Proteomes" id="UP000282454"/>
    </source>
</evidence>
<name>A0A421AVZ5_9PSEU</name>
<gene>
    <name evidence="2" type="ORF">CLV68_6191</name>
</gene>
<organism evidence="2 3">
    <name type="scientific">Actinokineospora cianjurensis</name>
    <dbReference type="NCBI Taxonomy" id="585224"/>
    <lineage>
        <taxon>Bacteria</taxon>
        <taxon>Bacillati</taxon>
        <taxon>Actinomycetota</taxon>
        <taxon>Actinomycetes</taxon>
        <taxon>Pseudonocardiales</taxon>
        <taxon>Pseudonocardiaceae</taxon>
        <taxon>Actinokineospora</taxon>
    </lineage>
</organism>
<dbReference type="Pfam" id="PF19993">
    <property type="entry name" value="DO-GTPase2"/>
    <property type="match status" value="1"/>
</dbReference>
<dbReference type="OrthoDB" id="143162at2"/>
<dbReference type="EMBL" id="RCDD01000008">
    <property type="protein sequence ID" value="RLK54188.1"/>
    <property type="molecule type" value="Genomic_DNA"/>
</dbReference>
<reference evidence="2 3" key="1">
    <citation type="submission" date="2018-10" db="EMBL/GenBank/DDBJ databases">
        <title>Genomic Encyclopedia of Archaeal and Bacterial Type Strains, Phase II (KMG-II): from individual species to whole genera.</title>
        <authorList>
            <person name="Goeker M."/>
        </authorList>
    </citation>
    <scope>NUCLEOTIDE SEQUENCE [LARGE SCALE GENOMIC DNA]</scope>
    <source>
        <strain evidence="2 3">DSM 45657</strain>
    </source>
</reference>
<dbReference type="InterPro" id="IPR027417">
    <property type="entry name" value="P-loop_NTPase"/>
</dbReference>
<dbReference type="Proteomes" id="UP000282454">
    <property type="component" value="Unassembled WGS sequence"/>
</dbReference>
<protein>
    <recommendedName>
        <fullName evidence="1">Double-GTPase 2 domain-containing protein</fullName>
    </recommendedName>
</protein>
<dbReference type="RefSeq" id="WP_147460229.1">
    <property type="nucleotide sequence ID" value="NZ_RCDD01000008.1"/>
</dbReference>
<comment type="caution">
    <text evidence="2">The sequence shown here is derived from an EMBL/GenBank/DDBJ whole genome shotgun (WGS) entry which is preliminary data.</text>
</comment>
<dbReference type="Gene3D" id="3.40.50.300">
    <property type="entry name" value="P-loop containing nucleotide triphosphate hydrolases"/>
    <property type="match status" value="1"/>
</dbReference>
<evidence type="ECO:0000259" key="1">
    <source>
        <dbReference type="Pfam" id="PF19993"/>
    </source>
</evidence>
<sequence>MASLTCPYCWKQFAKRELRHQCGQACRSEARVFPASEMKKGACPHGRTPQARRLCPHCDRQLLREYLESSGTSIAVIGSADAGKSTWVGTLIHEFMKGETGERFPGTSLDLLGEDSRIRYVEKFEVPLYSENRTVDKTRTAATDKPEPLIFSMRFPTRSLIGSSAVRPVVTAFYDTAGEDVTRSTGMDQLNAYLNAADGIILLLDPLQMRGARERVDTADRPAITEQLHVLNRLSELLREGGRGSVAKKLDTPLAIALTKVDLLRDTFGEQSPLRTQTRHVGHYSEDEGMDIHEDVRAWLDRWYDPSFDRSVANNFGTYRYFGLSALGAAPVSRTQLARTGVHPYRVEDPMLWLLSRFRAIKTVRGKR</sequence>